<accession>A0A318TDD1</accession>
<gene>
    <name evidence="1" type="ORF">BJ095_1393</name>
</gene>
<reference evidence="1 2" key="1">
    <citation type="submission" date="2018-06" db="EMBL/GenBank/DDBJ databases">
        <title>Genomic Encyclopedia of Archaeal and Bacterial Type Strains, Phase II (KMG-II): from individual species to whole genera.</title>
        <authorList>
            <person name="Goeker M."/>
        </authorList>
    </citation>
    <scope>NUCLEOTIDE SEQUENCE [LARGE SCALE GENOMIC DNA]</scope>
    <source>
        <strain evidence="1 2">KACC 16626</strain>
    </source>
</reference>
<dbReference type="Proteomes" id="UP000247416">
    <property type="component" value="Unassembled WGS sequence"/>
</dbReference>
<protein>
    <submittedName>
        <fullName evidence="1">Uncharacterized protein</fullName>
    </submittedName>
</protein>
<keyword evidence="2" id="KW-1185">Reference proteome</keyword>
<dbReference type="EMBL" id="QJTJ01000039">
    <property type="protein sequence ID" value="PYF02626.1"/>
    <property type="molecule type" value="Genomic_DNA"/>
</dbReference>
<evidence type="ECO:0000313" key="1">
    <source>
        <dbReference type="EMBL" id="PYF02626.1"/>
    </source>
</evidence>
<comment type="caution">
    <text evidence="1">The sequence shown here is derived from an EMBL/GenBank/DDBJ whole genome shotgun (WGS) entry which is preliminary data.</text>
</comment>
<sequence>MVEKNIVEIVISEVKKLEINNGDYEGLSPKLKEQLFKAEYYIQQNIEKQKEIYKEIKNNKLNILNIAEKAGIPRSSVYKSKDTLEKYINGRIVEVDKEDILSLHRLTRQKKSLVELNEFIEKIQNHLIETEILEYRIFELEQQIKSLIISNQDLISREYKAQQENESLKILLRKAGISNVLNFNNN</sequence>
<proteinExistence type="predicted"/>
<organism evidence="1 2">
    <name type="scientific">Ureibacillus chungkukjangi</name>
    <dbReference type="NCBI Taxonomy" id="1202712"/>
    <lineage>
        <taxon>Bacteria</taxon>
        <taxon>Bacillati</taxon>
        <taxon>Bacillota</taxon>
        <taxon>Bacilli</taxon>
        <taxon>Bacillales</taxon>
        <taxon>Caryophanaceae</taxon>
        <taxon>Ureibacillus</taxon>
    </lineage>
</organism>
<name>A0A318TDD1_9BACL</name>
<dbReference type="RefSeq" id="WP_107937418.1">
    <property type="nucleotide sequence ID" value="NZ_CP085009.1"/>
</dbReference>
<evidence type="ECO:0000313" key="2">
    <source>
        <dbReference type="Proteomes" id="UP000247416"/>
    </source>
</evidence>
<dbReference type="AlphaFoldDB" id="A0A318TDD1"/>